<organism evidence="2 3">
    <name type="scientific">Arthrobacter jiangjiafuii</name>
    <dbReference type="NCBI Taxonomy" id="2817475"/>
    <lineage>
        <taxon>Bacteria</taxon>
        <taxon>Bacillati</taxon>
        <taxon>Actinomycetota</taxon>
        <taxon>Actinomycetes</taxon>
        <taxon>Micrococcales</taxon>
        <taxon>Micrococcaceae</taxon>
        <taxon>Arthrobacter</taxon>
    </lineage>
</organism>
<dbReference type="InterPro" id="IPR054738">
    <property type="entry name" value="Siphovirus-type_tail_C"/>
</dbReference>
<reference evidence="2 3" key="1">
    <citation type="submission" date="2021-05" db="EMBL/GenBank/DDBJ databases">
        <title>Novel species in genus Arthrobacter.</title>
        <authorList>
            <person name="Zhang G."/>
        </authorList>
    </citation>
    <scope>NUCLEOTIDE SEQUENCE [LARGE SCALE GENOMIC DNA]</scope>
    <source>
        <strain evidence="3">zg-ZUI227</strain>
    </source>
</reference>
<keyword evidence="3" id="KW-1185">Reference proteome</keyword>
<dbReference type="RefSeq" id="WP_210231523.1">
    <property type="nucleotide sequence ID" value="NZ_CP076022.1"/>
</dbReference>
<feature type="domain" description="Siphovirus-type tail component C-terminal" evidence="1">
    <location>
        <begin position="187"/>
        <end position="285"/>
    </location>
</feature>
<sequence>MSDLQHGEFELDGYLFSGSTSAPLYVVGMGTGVAGTRTQDADNPVGDGRVFGRDYLSGPTWAFDFRAGPGGVDAALTALAGVTKAWRSAPRDPGDESVLRYGVGDRTRRVYGRARQFSQDPNLLYALGYSMAVGEFDVADHWHYADVAQQLTATLIPGNAGGLVSPLVSPLTTVAGGQRQGLVIVAGDAPAPMEITFRGPVTNPKVSSTGWQVALNTTLAYDQSVTVDTRRGTVLRNDGASLGGALSRHTYLPEARLPPGSREIVFTGTDVTGTASCTVAWRPTYYGF</sequence>
<dbReference type="EMBL" id="CP076022">
    <property type="protein sequence ID" value="QWC10285.1"/>
    <property type="molecule type" value="Genomic_DNA"/>
</dbReference>
<dbReference type="AlphaFoldDB" id="A0A975M5E9"/>
<dbReference type="KEGG" id="ajg:KKR91_01120"/>
<name>A0A975M5E9_9MICC</name>
<proteinExistence type="predicted"/>
<evidence type="ECO:0000313" key="3">
    <source>
        <dbReference type="Proteomes" id="UP000676885"/>
    </source>
</evidence>
<protein>
    <submittedName>
        <fullName evidence="2">Phage tail family protein</fullName>
    </submittedName>
</protein>
<evidence type="ECO:0000259" key="1">
    <source>
        <dbReference type="Pfam" id="PF22768"/>
    </source>
</evidence>
<dbReference type="Pfam" id="PF22768">
    <property type="entry name" value="SPP1_Dit"/>
    <property type="match status" value="1"/>
</dbReference>
<gene>
    <name evidence="2" type="ORF">KKR91_01120</name>
</gene>
<evidence type="ECO:0000313" key="2">
    <source>
        <dbReference type="EMBL" id="QWC10285.1"/>
    </source>
</evidence>
<dbReference type="Proteomes" id="UP000676885">
    <property type="component" value="Chromosome"/>
</dbReference>
<accession>A0A975M5E9</accession>